<protein>
    <recommendedName>
        <fullName evidence="4 13">Tetraacyldisaccharide 4'-kinase</fullName>
        <ecNumber evidence="3 13">2.7.1.130</ecNumber>
    </recommendedName>
    <alternativeName>
        <fullName evidence="12 13">Lipid A 4'-kinase</fullName>
    </alternativeName>
</protein>
<proteinExistence type="inferred from homology"/>
<feature type="binding site" evidence="13">
    <location>
        <begin position="66"/>
        <end position="73"/>
    </location>
    <ligand>
        <name>ATP</name>
        <dbReference type="ChEBI" id="CHEBI:30616"/>
    </ligand>
</feature>
<dbReference type="GO" id="GO:0009029">
    <property type="term" value="F:lipid-A 4'-kinase activity"/>
    <property type="evidence" value="ECO:0007669"/>
    <property type="project" value="UniProtKB-UniRule"/>
</dbReference>
<evidence type="ECO:0000256" key="9">
    <source>
        <dbReference type="ARBA" id="ARBA00022777"/>
    </source>
</evidence>
<dbReference type="GO" id="GO:0009245">
    <property type="term" value="P:lipid A biosynthetic process"/>
    <property type="evidence" value="ECO:0007669"/>
    <property type="project" value="UniProtKB-UniRule"/>
</dbReference>
<comment type="function">
    <text evidence="1 13">Transfers the gamma-phosphate of ATP to the 4'-position of a tetraacyldisaccharide 1-phosphate intermediate (termed DS-1-P) to form tetraacyldisaccharide 1,4'-bis-phosphate (lipid IVA).</text>
</comment>
<evidence type="ECO:0000256" key="4">
    <source>
        <dbReference type="ARBA" id="ARBA00016436"/>
    </source>
</evidence>
<keyword evidence="6 13" id="KW-0441">Lipid A biosynthesis</keyword>
<evidence type="ECO:0000256" key="5">
    <source>
        <dbReference type="ARBA" id="ARBA00022516"/>
    </source>
</evidence>
<evidence type="ECO:0000313" key="15">
    <source>
        <dbReference type="Proteomes" id="UP000317093"/>
    </source>
</evidence>
<dbReference type="PANTHER" id="PTHR42724">
    <property type="entry name" value="TETRAACYLDISACCHARIDE 4'-KINASE"/>
    <property type="match status" value="1"/>
</dbReference>
<keyword evidence="8 13" id="KW-0547">Nucleotide-binding</keyword>
<comment type="catalytic activity">
    <reaction evidence="13">
        <text>a lipid A disaccharide + ATP = a lipid IVA + ADP + H(+)</text>
        <dbReference type="Rhea" id="RHEA:67840"/>
        <dbReference type="ChEBI" id="CHEBI:15378"/>
        <dbReference type="ChEBI" id="CHEBI:30616"/>
        <dbReference type="ChEBI" id="CHEBI:176343"/>
        <dbReference type="ChEBI" id="CHEBI:176425"/>
        <dbReference type="ChEBI" id="CHEBI:456216"/>
        <dbReference type="EC" id="2.7.1.130"/>
    </reaction>
</comment>
<dbReference type="EC" id="2.7.1.130" evidence="3 13"/>
<evidence type="ECO:0000256" key="1">
    <source>
        <dbReference type="ARBA" id="ARBA00002274"/>
    </source>
</evidence>
<evidence type="ECO:0000256" key="12">
    <source>
        <dbReference type="ARBA" id="ARBA00029757"/>
    </source>
</evidence>
<evidence type="ECO:0000256" key="2">
    <source>
        <dbReference type="ARBA" id="ARBA00004870"/>
    </source>
</evidence>
<dbReference type="UniPathway" id="UPA00359">
    <property type="reaction ID" value="UER00482"/>
</dbReference>
<evidence type="ECO:0000313" key="14">
    <source>
        <dbReference type="EMBL" id="QDU59822.1"/>
    </source>
</evidence>
<dbReference type="OrthoDB" id="9789797at2"/>
<dbReference type="Proteomes" id="UP000317093">
    <property type="component" value="Chromosome"/>
</dbReference>
<keyword evidence="9 13" id="KW-0418">Kinase</keyword>
<sequence>MMKQEEFRRLVRGESRGWLASATRGALWVLSLPYALGVSLRNLAFDRGWREVVRARLPVLSVGNVTVGGTGKTPMVEYFASQLREKGLRVCLLSRGYGVSDGPNDEALVLEENLPDVPHLQGRNRAQLATIADEELESQVLVLDDGFQHRRLGRDADVVLIDATDPFGGGRLLPAGLLREPFSSLGRADLVVLTRRDAIDEDQRRSIKRRLGRWTKAPWAEVSFDPTALVDAEGAERPIAALAGKRVATFCGLGNPEGFRRTVALLGGETIDHRDFPDHHPYSRDDIESLLAWVAEVRPELVLTTQKDLVKVRLTLLGSVPLAAVKIAARVDEGAEAIDHVLAQIAAKVPREE</sequence>
<dbReference type="AlphaFoldDB" id="A0A518AYM2"/>
<dbReference type="SUPFAM" id="SSF52540">
    <property type="entry name" value="P-loop containing nucleoside triphosphate hydrolases"/>
    <property type="match status" value="1"/>
</dbReference>
<gene>
    <name evidence="13 14" type="primary">lpxK</name>
    <name evidence="14" type="ORF">Pan216_06550</name>
</gene>
<name>A0A518AYM2_9BACT</name>
<dbReference type="GO" id="GO:0005524">
    <property type="term" value="F:ATP binding"/>
    <property type="evidence" value="ECO:0007669"/>
    <property type="project" value="UniProtKB-UniRule"/>
</dbReference>
<dbReference type="NCBIfam" id="TIGR00682">
    <property type="entry name" value="lpxK"/>
    <property type="match status" value="1"/>
</dbReference>
<evidence type="ECO:0000256" key="13">
    <source>
        <dbReference type="HAMAP-Rule" id="MF_00409"/>
    </source>
</evidence>
<dbReference type="KEGG" id="knv:Pan216_06550"/>
<evidence type="ECO:0000256" key="8">
    <source>
        <dbReference type="ARBA" id="ARBA00022741"/>
    </source>
</evidence>
<keyword evidence="15" id="KW-1185">Reference proteome</keyword>
<evidence type="ECO:0000256" key="10">
    <source>
        <dbReference type="ARBA" id="ARBA00022840"/>
    </source>
</evidence>
<dbReference type="PANTHER" id="PTHR42724:SF1">
    <property type="entry name" value="TETRAACYLDISACCHARIDE 4'-KINASE, MITOCHONDRIAL-RELATED"/>
    <property type="match status" value="1"/>
</dbReference>
<comment type="pathway">
    <text evidence="2 13">Glycolipid biosynthesis; lipid IV(A) biosynthesis; lipid IV(A) from (3R)-3-hydroxytetradecanoyl-[acyl-carrier-protein] and UDP-N-acetyl-alpha-D-glucosamine: step 6/6.</text>
</comment>
<organism evidence="14 15">
    <name type="scientific">Kolteria novifilia</name>
    <dbReference type="NCBI Taxonomy" id="2527975"/>
    <lineage>
        <taxon>Bacteria</taxon>
        <taxon>Pseudomonadati</taxon>
        <taxon>Planctomycetota</taxon>
        <taxon>Planctomycetia</taxon>
        <taxon>Kolteriales</taxon>
        <taxon>Kolteriaceae</taxon>
        <taxon>Kolteria</taxon>
    </lineage>
</organism>
<keyword evidence="11 13" id="KW-0443">Lipid metabolism</keyword>
<keyword evidence="5 13" id="KW-0444">Lipid biosynthesis</keyword>
<dbReference type="InterPro" id="IPR027417">
    <property type="entry name" value="P-loop_NTPase"/>
</dbReference>
<evidence type="ECO:0000256" key="6">
    <source>
        <dbReference type="ARBA" id="ARBA00022556"/>
    </source>
</evidence>
<evidence type="ECO:0000256" key="11">
    <source>
        <dbReference type="ARBA" id="ARBA00023098"/>
    </source>
</evidence>
<dbReference type="HAMAP" id="MF_00409">
    <property type="entry name" value="LpxK"/>
    <property type="match status" value="1"/>
</dbReference>
<dbReference type="Pfam" id="PF02606">
    <property type="entry name" value="LpxK"/>
    <property type="match status" value="1"/>
</dbReference>
<keyword evidence="10 13" id="KW-0067">ATP-binding</keyword>
<accession>A0A518AYM2</accession>
<dbReference type="GO" id="GO:0009244">
    <property type="term" value="P:lipopolysaccharide core region biosynthetic process"/>
    <property type="evidence" value="ECO:0007669"/>
    <property type="project" value="TreeGrafter"/>
</dbReference>
<keyword evidence="7 13" id="KW-0808">Transferase</keyword>
<evidence type="ECO:0000256" key="7">
    <source>
        <dbReference type="ARBA" id="ARBA00022679"/>
    </source>
</evidence>
<dbReference type="InterPro" id="IPR003758">
    <property type="entry name" value="LpxK"/>
</dbReference>
<reference evidence="14 15" key="1">
    <citation type="submission" date="2019-02" db="EMBL/GenBank/DDBJ databases">
        <title>Deep-cultivation of Planctomycetes and their phenomic and genomic characterization uncovers novel biology.</title>
        <authorList>
            <person name="Wiegand S."/>
            <person name="Jogler M."/>
            <person name="Boedeker C."/>
            <person name="Pinto D."/>
            <person name="Vollmers J."/>
            <person name="Rivas-Marin E."/>
            <person name="Kohn T."/>
            <person name="Peeters S.H."/>
            <person name="Heuer A."/>
            <person name="Rast P."/>
            <person name="Oberbeckmann S."/>
            <person name="Bunk B."/>
            <person name="Jeske O."/>
            <person name="Meyerdierks A."/>
            <person name="Storesund J.E."/>
            <person name="Kallscheuer N."/>
            <person name="Luecker S."/>
            <person name="Lage O.M."/>
            <person name="Pohl T."/>
            <person name="Merkel B.J."/>
            <person name="Hornburger P."/>
            <person name="Mueller R.-W."/>
            <person name="Bruemmer F."/>
            <person name="Labrenz M."/>
            <person name="Spormann A.M."/>
            <person name="Op den Camp H."/>
            <person name="Overmann J."/>
            <person name="Amann R."/>
            <person name="Jetten M.S.M."/>
            <person name="Mascher T."/>
            <person name="Medema M.H."/>
            <person name="Devos D.P."/>
            <person name="Kaster A.-K."/>
            <person name="Ovreas L."/>
            <person name="Rohde M."/>
            <person name="Galperin M.Y."/>
            <person name="Jogler C."/>
        </authorList>
    </citation>
    <scope>NUCLEOTIDE SEQUENCE [LARGE SCALE GENOMIC DNA]</scope>
    <source>
        <strain evidence="14 15">Pan216</strain>
    </source>
</reference>
<comment type="similarity">
    <text evidence="13">Belongs to the LpxK family.</text>
</comment>
<evidence type="ECO:0000256" key="3">
    <source>
        <dbReference type="ARBA" id="ARBA00012071"/>
    </source>
</evidence>
<dbReference type="GO" id="GO:0005886">
    <property type="term" value="C:plasma membrane"/>
    <property type="evidence" value="ECO:0007669"/>
    <property type="project" value="TreeGrafter"/>
</dbReference>
<dbReference type="EMBL" id="CP036279">
    <property type="protein sequence ID" value="QDU59822.1"/>
    <property type="molecule type" value="Genomic_DNA"/>
</dbReference>